<evidence type="ECO:0000256" key="6">
    <source>
        <dbReference type="ARBA" id="ARBA00023229"/>
    </source>
</evidence>
<evidence type="ECO:0000256" key="3">
    <source>
        <dbReference type="ARBA" id="ARBA00022679"/>
    </source>
</evidence>
<dbReference type="GO" id="GO:0004659">
    <property type="term" value="F:prenyltransferase activity"/>
    <property type="evidence" value="ECO:0007669"/>
    <property type="project" value="InterPro"/>
</dbReference>
<evidence type="ECO:0000256" key="4">
    <source>
        <dbReference type="ARBA" id="ARBA00022723"/>
    </source>
</evidence>
<dbReference type="AlphaFoldDB" id="A0A077ZZ62"/>
<proteinExistence type="inferred from homology"/>
<keyword evidence="4" id="KW-0479">Metal-binding</keyword>
<comment type="cofactor">
    <cofactor evidence="1">
        <name>Mg(2+)</name>
        <dbReference type="ChEBI" id="CHEBI:18420"/>
    </cofactor>
</comment>
<name>A0A077ZZ62_STYLE</name>
<protein>
    <submittedName>
        <fullName evidence="8">Solanesyl diphosphate synthase</fullName>
    </submittedName>
</protein>
<keyword evidence="5" id="KW-0460">Magnesium</keyword>
<dbReference type="GO" id="GO:0006744">
    <property type="term" value="P:ubiquinone biosynthetic process"/>
    <property type="evidence" value="ECO:0007669"/>
    <property type="project" value="TreeGrafter"/>
</dbReference>
<dbReference type="InParanoid" id="A0A077ZZ62"/>
<evidence type="ECO:0000256" key="1">
    <source>
        <dbReference type="ARBA" id="ARBA00001946"/>
    </source>
</evidence>
<dbReference type="PROSITE" id="PS00444">
    <property type="entry name" value="POLYPRENYL_SYNTHASE_2"/>
    <property type="match status" value="1"/>
</dbReference>
<keyword evidence="3 7" id="KW-0808">Transferase</keyword>
<gene>
    <name evidence="8" type="primary">Contig13656.g14565</name>
    <name evidence="8" type="ORF">STYLEM_3483</name>
</gene>
<evidence type="ECO:0000256" key="7">
    <source>
        <dbReference type="RuleBase" id="RU004466"/>
    </source>
</evidence>
<dbReference type="SUPFAM" id="SSF48576">
    <property type="entry name" value="Terpenoid synthases"/>
    <property type="match status" value="1"/>
</dbReference>
<evidence type="ECO:0000313" key="8">
    <source>
        <dbReference type="EMBL" id="CDW74503.1"/>
    </source>
</evidence>
<evidence type="ECO:0000313" key="9">
    <source>
        <dbReference type="Proteomes" id="UP000039865"/>
    </source>
</evidence>
<dbReference type="PANTHER" id="PTHR12001">
    <property type="entry name" value="GERANYLGERANYL PYROPHOSPHATE SYNTHASE"/>
    <property type="match status" value="1"/>
</dbReference>
<dbReference type="PANTHER" id="PTHR12001:SF69">
    <property type="entry name" value="ALL TRANS-POLYPRENYL-DIPHOSPHATE SYNTHASE PDSS1"/>
    <property type="match status" value="1"/>
</dbReference>
<dbReference type="InterPro" id="IPR008949">
    <property type="entry name" value="Isoprenoid_synthase_dom_sf"/>
</dbReference>
<evidence type="ECO:0000256" key="2">
    <source>
        <dbReference type="ARBA" id="ARBA00006706"/>
    </source>
</evidence>
<accession>A0A077ZZ62</accession>
<reference evidence="8 9" key="1">
    <citation type="submission" date="2014-06" db="EMBL/GenBank/DDBJ databases">
        <authorList>
            <person name="Swart Estienne"/>
        </authorList>
    </citation>
    <scope>NUCLEOTIDE SEQUENCE [LARGE SCALE GENOMIC DNA]</scope>
    <source>
        <strain evidence="8 9">130c</strain>
    </source>
</reference>
<evidence type="ECO:0000256" key="5">
    <source>
        <dbReference type="ARBA" id="ARBA00022842"/>
    </source>
</evidence>
<dbReference type="GO" id="GO:0046872">
    <property type="term" value="F:metal ion binding"/>
    <property type="evidence" value="ECO:0007669"/>
    <property type="project" value="UniProtKB-KW"/>
</dbReference>
<dbReference type="Pfam" id="PF00348">
    <property type="entry name" value="polyprenyl_synt"/>
    <property type="match status" value="1"/>
</dbReference>
<comment type="similarity">
    <text evidence="2 7">Belongs to the FPP/GGPP synthase family.</text>
</comment>
<organism evidence="8 9">
    <name type="scientific">Stylonychia lemnae</name>
    <name type="common">Ciliate</name>
    <dbReference type="NCBI Taxonomy" id="5949"/>
    <lineage>
        <taxon>Eukaryota</taxon>
        <taxon>Sar</taxon>
        <taxon>Alveolata</taxon>
        <taxon>Ciliophora</taxon>
        <taxon>Intramacronucleata</taxon>
        <taxon>Spirotrichea</taxon>
        <taxon>Stichotrichia</taxon>
        <taxon>Sporadotrichida</taxon>
        <taxon>Oxytrichidae</taxon>
        <taxon>Stylonychinae</taxon>
        <taxon>Stylonychia</taxon>
    </lineage>
</organism>
<dbReference type="InterPro" id="IPR000092">
    <property type="entry name" value="Polyprenyl_synt"/>
</dbReference>
<dbReference type="OrthoDB" id="9927103at2759"/>
<dbReference type="Proteomes" id="UP000039865">
    <property type="component" value="Unassembled WGS sequence"/>
</dbReference>
<dbReference type="EMBL" id="CCKQ01003386">
    <property type="protein sequence ID" value="CDW74503.1"/>
    <property type="molecule type" value="Genomic_DNA"/>
</dbReference>
<dbReference type="InterPro" id="IPR033749">
    <property type="entry name" value="Polyprenyl_synt_CS"/>
</dbReference>
<keyword evidence="9" id="KW-1185">Reference proteome</keyword>
<keyword evidence="6" id="KW-0414">Isoprene biosynthesis</keyword>
<dbReference type="GO" id="GO:1990234">
    <property type="term" value="C:transferase complex"/>
    <property type="evidence" value="ECO:0007669"/>
    <property type="project" value="TreeGrafter"/>
</dbReference>
<sequence length="411" mass="47046">MIKFAKKLLKTSNLIRISARQINTSNSSNTTQSQFSEKEGDLGFQPPLEDFEFDGNAFAVNAINFAKQKVKPKEVLQKENEYQLKLIRERIKFQGDPFELVEKDVNAVKDFAINNVIKTEYKQLELPAIYNMSLKGKNFRSAIMCMLARAIFNNNPQYQNVSSQFEQTKYYTQVKTLSACIELAHNASLLQGELIQAKRDMMKKGQVNTDKFDVDDYFGSYVSKTYYKTASMISLGCRGLGIIFDLDTEAQRKLFNFGANLGIAFQVHDDILDFTQNSEQLGKPAYNDIKEVKFFQQIFYQGIITAPLVYTFVEMQQQQSPNVYDFEQRLKRKFQEPGDVQFAIDHLFKSSGIEMADKLSIDYINESLLNLDSLLVEDTSQGQKHSIISIDKDVYAQALLGVALKVKTRKY</sequence>
<dbReference type="GO" id="GO:0008299">
    <property type="term" value="P:isoprenoid biosynthetic process"/>
    <property type="evidence" value="ECO:0007669"/>
    <property type="project" value="UniProtKB-KW"/>
</dbReference>
<dbReference type="Gene3D" id="1.10.600.10">
    <property type="entry name" value="Farnesyl Diphosphate Synthase"/>
    <property type="match status" value="2"/>
</dbReference>